<dbReference type="CDD" id="cd07326">
    <property type="entry name" value="M56_BlaR1_MecR1_like"/>
    <property type="match status" value="1"/>
</dbReference>
<feature type="domain" description="Peptidase M48" evidence="8">
    <location>
        <begin position="135"/>
        <end position="194"/>
    </location>
</feature>
<feature type="transmembrane region" description="Helical" evidence="7">
    <location>
        <begin position="46"/>
        <end position="68"/>
    </location>
</feature>
<keyword evidence="7" id="KW-0812">Transmembrane</keyword>
<dbReference type="EMBL" id="JBHTAC010000024">
    <property type="protein sequence ID" value="MFC7245291.1"/>
    <property type="molecule type" value="Genomic_DNA"/>
</dbReference>
<evidence type="ECO:0000256" key="1">
    <source>
        <dbReference type="ARBA" id="ARBA00022670"/>
    </source>
</evidence>
<evidence type="ECO:0000313" key="10">
    <source>
        <dbReference type="Proteomes" id="UP001596392"/>
    </source>
</evidence>
<feature type="transmembrane region" description="Helical" evidence="7">
    <location>
        <begin position="224"/>
        <end position="249"/>
    </location>
</feature>
<evidence type="ECO:0000313" key="9">
    <source>
        <dbReference type="EMBL" id="MFC7245291.1"/>
    </source>
</evidence>
<gene>
    <name evidence="9" type="ORF">ACFQO7_22690</name>
</gene>
<name>A0ABW2H088_9ACTN</name>
<evidence type="ECO:0000256" key="4">
    <source>
        <dbReference type="ARBA" id="ARBA00022833"/>
    </source>
</evidence>
<dbReference type="Proteomes" id="UP001596392">
    <property type="component" value="Unassembled WGS sequence"/>
</dbReference>
<comment type="similarity">
    <text evidence="6">Belongs to the peptidase M48 family.</text>
</comment>
<keyword evidence="2" id="KW-0479">Metal-binding</keyword>
<evidence type="ECO:0000256" key="2">
    <source>
        <dbReference type="ARBA" id="ARBA00022723"/>
    </source>
</evidence>
<evidence type="ECO:0000256" key="7">
    <source>
        <dbReference type="SAM" id="Phobius"/>
    </source>
</evidence>
<keyword evidence="7" id="KW-0472">Membrane</keyword>
<keyword evidence="4 6" id="KW-0862">Zinc</keyword>
<comment type="cofactor">
    <cofactor evidence="6">
        <name>Zn(2+)</name>
        <dbReference type="ChEBI" id="CHEBI:29105"/>
    </cofactor>
    <text evidence="6">Binds 1 zinc ion per subunit.</text>
</comment>
<dbReference type="PANTHER" id="PTHR34978:SF3">
    <property type="entry name" value="SLR0241 PROTEIN"/>
    <property type="match status" value="1"/>
</dbReference>
<keyword evidence="3 6" id="KW-0378">Hydrolase</keyword>
<organism evidence="9 10">
    <name type="scientific">Catellatospora aurea</name>
    <dbReference type="NCBI Taxonomy" id="1337874"/>
    <lineage>
        <taxon>Bacteria</taxon>
        <taxon>Bacillati</taxon>
        <taxon>Actinomycetota</taxon>
        <taxon>Actinomycetes</taxon>
        <taxon>Micromonosporales</taxon>
        <taxon>Micromonosporaceae</taxon>
        <taxon>Catellatospora</taxon>
    </lineage>
</organism>
<evidence type="ECO:0000256" key="5">
    <source>
        <dbReference type="ARBA" id="ARBA00023049"/>
    </source>
</evidence>
<dbReference type="Gene3D" id="3.30.2010.10">
    <property type="entry name" value="Metalloproteases ('zincins'), catalytic domain"/>
    <property type="match status" value="1"/>
</dbReference>
<dbReference type="Pfam" id="PF01435">
    <property type="entry name" value="Peptidase_M48"/>
    <property type="match status" value="1"/>
</dbReference>
<keyword evidence="7" id="KW-1133">Transmembrane helix</keyword>
<proteinExistence type="inferred from homology"/>
<sequence length="297" mass="30768">MASAPAISWRALMHIAECLLLYGLAVSLLAPAVLARVRLGVLAPRLAVAAWLIALVTVVAGWAAAGAVAAAQAHATASRALAWILLGALTVRVMWGVCVTAWQASARRARHRDGLVLLGRADNRLGAIVVDSGEAMVYCLPGRRSLIVVTTAAQQTLSGEQMRAALAHERAHVAGHHHVALMLAFGLARAVPWLPLFALAGRHVGLLLEMSADDDAARRHGRTAVAGALAALSLSAAPASALSATGGSVHLRASRLTGRVPGWRRRGGGLALASLGALLAAGPYLAVVSPWCLHPWL</sequence>
<accession>A0ABW2H088</accession>
<feature type="transmembrane region" description="Helical" evidence="7">
    <location>
        <begin position="80"/>
        <end position="102"/>
    </location>
</feature>
<feature type="transmembrane region" description="Helical" evidence="7">
    <location>
        <begin position="270"/>
        <end position="291"/>
    </location>
</feature>
<protein>
    <submittedName>
        <fullName evidence="9">M56 family metallopeptidase</fullName>
    </submittedName>
</protein>
<dbReference type="InterPro" id="IPR001915">
    <property type="entry name" value="Peptidase_M48"/>
</dbReference>
<comment type="caution">
    <text evidence="9">The sequence shown here is derived from an EMBL/GenBank/DDBJ whole genome shotgun (WGS) entry which is preliminary data.</text>
</comment>
<evidence type="ECO:0000259" key="8">
    <source>
        <dbReference type="Pfam" id="PF01435"/>
    </source>
</evidence>
<dbReference type="InterPro" id="IPR052173">
    <property type="entry name" value="Beta-lactam_resp_regulator"/>
</dbReference>
<feature type="transmembrane region" description="Helical" evidence="7">
    <location>
        <begin position="179"/>
        <end position="204"/>
    </location>
</feature>
<feature type="transmembrane region" description="Helical" evidence="7">
    <location>
        <begin position="12"/>
        <end position="34"/>
    </location>
</feature>
<evidence type="ECO:0000256" key="3">
    <source>
        <dbReference type="ARBA" id="ARBA00022801"/>
    </source>
</evidence>
<dbReference type="RefSeq" id="WP_376808232.1">
    <property type="nucleotide sequence ID" value="NZ_JBHTAC010000024.1"/>
</dbReference>
<dbReference type="PANTHER" id="PTHR34978">
    <property type="entry name" value="POSSIBLE SENSOR-TRANSDUCER PROTEIN BLAR"/>
    <property type="match status" value="1"/>
</dbReference>
<reference evidence="10" key="1">
    <citation type="journal article" date="2019" name="Int. J. Syst. Evol. Microbiol.">
        <title>The Global Catalogue of Microorganisms (GCM) 10K type strain sequencing project: providing services to taxonomists for standard genome sequencing and annotation.</title>
        <authorList>
            <consortium name="The Broad Institute Genomics Platform"/>
            <consortium name="The Broad Institute Genome Sequencing Center for Infectious Disease"/>
            <person name="Wu L."/>
            <person name="Ma J."/>
        </authorList>
    </citation>
    <scope>NUCLEOTIDE SEQUENCE [LARGE SCALE GENOMIC DNA]</scope>
    <source>
        <strain evidence="10">CGMCC 1.9106</strain>
    </source>
</reference>
<evidence type="ECO:0000256" key="6">
    <source>
        <dbReference type="RuleBase" id="RU003983"/>
    </source>
</evidence>
<keyword evidence="10" id="KW-1185">Reference proteome</keyword>
<keyword evidence="1 6" id="KW-0645">Protease</keyword>
<keyword evidence="5 6" id="KW-0482">Metalloprotease</keyword>